<dbReference type="InterPro" id="IPR014729">
    <property type="entry name" value="Rossmann-like_a/b/a_fold"/>
</dbReference>
<dbReference type="InterPro" id="IPR004821">
    <property type="entry name" value="Cyt_trans-like"/>
</dbReference>
<dbReference type="PANTHER" id="PTHR21342">
    <property type="entry name" value="PHOSPHOPANTETHEINE ADENYLYLTRANSFERASE"/>
    <property type="match status" value="1"/>
</dbReference>
<gene>
    <name evidence="12" type="ORF">METZ01_LOCUS189587</name>
</gene>
<dbReference type="EMBL" id="UINC01038956">
    <property type="protein sequence ID" value="SVB36733.1"/>
    <property type="molecule type" value="Genomic_DNA"/>
</dbReference>
<keyword evidence="5" id="KW-0548">Nucleotidyltransferase</keyword>
<evidence type="ECO:0000256" key="8">
    <source>
        <dbReference type="ARBA" id="ARBA00022842"/>
    </source>
</evidence>
<dbReference type="AlphaFoldDB" id="A0A382DGI6"/>
<keyword evidence="6" id="KW-0547">Nucleotide-binding</keyword>
<evidence type="ECO:0000256" key="7">
    <source>
        <dbReference type="ARBA" id="ARBA00022840"/>
    </source>
</evidence>
<keyword evidence="3" id="KW-0963">Cytoplasm</keyword>
<dbReference type="GO" id="GO:0005524">
    <property type="term" value="F:ATP binding"/>
    <property type="evidence" value="ECO:0007669"/>
    <property type="project" value="UniProtKB-KW"/>
</dbReference>
<reference evidence="12" key="1">
    <citation type="submission" date="2018-05" db="EMBL/GenBank/DDBJ databases">
        <authorList>
            <person name="Lanie J.A."/>
            <person name="Ng W.-L."/>
            <person name="Kazmierczak K.M."/>
            <person name="Andrzejewski T.M."/>
            <person name="Davidsen T.M."/>
            <person name="Wayne K.J."/>
            <person name="Tettelin H."/>
            <person name="Glass J.I."/>
            <person name="Rusch D."/>
            <person name="Podicherti R."/>
            <person name="Tsui H.-C.T."/>
            <person name="Winkler M.E."/>
        </authorList>
    </citation>
    <scope>NUCLEOTIDE SEQUENCE</scope>
</reference>
<dbReference type="Gene3D" id="3.40.50.620">
    <property type="entry name" value="HUPs"/>
    <property type="match status" value="1"/>
</dbReference>
<accession>A0A382DGI6</accession>
<evidence type="ECO:0000256" key="1">
    <source>
        <dbReference type="ARBA" id="ARBA00012392"/>
    </source>
</evidence>
<feature type="domain" description="Cytidyltransferase-like" evidence="11">
    <location>
        <begin position="1"/>
        <end position="90"/>
    </location>
</feature>
<dbReference type="EC" id="2.7.7.3" evidence="1"/>
<evidence type="ECO:0000313" key="12">
    <source>
        <dbReference type="EMBL" id="SVB36733.1"/>
    </source>
</evidence>
<keyword evidence="7" id="KW-0067">ATP-binding</keyword>
<evidence type="ECO:0000256" key="5">
    <source>
        <dbReference type="ARBA" id="ARBA00022695"/>
    </source>
</evidence>
<evidence type="ECO:0000256" key="10">
    <source>
        <dbReference type="ARBA" id="ARBA00029346"/>
    </source>
</evidence>
<evidence type="ECO:0000256" key="2">
    <source>
        <dbReference type="ARBA" id="ARBA00013868"/>
    </source>
</evidence>
<keyword evidence="4" id="KW-0808">Transferase</keyword>
<sequence length="115" mass="12903">MFDTHERVALFKKALGDISNVVVTPFTGLAPNVAKEVGAEVILRGLRAAYDFEQEFEMSLMWRNLSPDVDVICMMSALEHQFIYSSRIKEVARLGGRIDNLVPKHINAAILERLG</sequence>
<comment type="catalytic activity">
    <reaction evidence="10">
        <text>(R)-4'-phosphopantetheine + ATP + H(+) = 3'-dephospho-CoA + diphosphate</text>
        <dbReference type="Rhea" id="RHEA:19801"/>
        <dbReference type="ChEBI" id="CHEBI:15378"/>
        <dbReference type="ChEBI" id="CHEBI:30616"/>
        <dbReference type="ChEBI" id="CHEBI:33019"/>
        <dbReference type="ChEBI" id="CHEBI:57328"/>
        <dbReference type="ChEBI" id="CHEBI:61723"/>
        <dbReference type="EC" id="2.7.7.3"/>
    </reaction>
</comment>
<organism evidence="12">
    <name type="scientific">marine metagenome</name>
    <dbReference type="NCBI Taxonomy" id="408172"/>
    <lineage>
        <taxon>unclassified sequences</taxon>
        <taxon>metagenomes</taxon>
        <taxon>ecological metagenomes</taxon>
    </lineage>
</organism>
<dbReference type="Pfam" id="PF01467">
    <property type="entry name" value="CTP_transf_like"/>
    <property type="match status" value="1"/>
</dbReference>
<dbReference type="SUPFAM" id="SSF52374">
    <property type="entry name" value="Nucleotidylyl transferase"/>
    <property type="match status" value="1"/>
</dbReference>
<evidence type="ECO:0000256" key="3">
    <source>
        <dbReference type="ARBA" id="ARBA00022490"/>
    </source>
</evidence>
<dbReference type="PANTHER" id="PTHR21342:SF1">
    <property type="entry name" value="PHOSPHOPANTETHEINE ADENYLYLTRANSFERASE"/>
    <property type="match status" value="1"/>
</dbReference>
<keyword evidence="9" id="KW-0173">Coenzyme A biosynthesis</keyword>
<name>A0A382DGI6_9ZZZZ</name>
<proteinExistence type="predicted"/>
<evidence type="ECO:0000256" key="6">
    <source>
        <dbReference type="ARBA" id="ARBA00022741"/>
    </source>
</evidence>
<protein>
    <recommendedName>
        <fullName evidence="2">Phosphopantetheine adenylyltransferase</fullName>
        <ecNumber evidence="1">2.7.7.3</ecNumber>
    </recommendedName>
</protein>
<dbReference type="PRINTS" id="PR01020">
    <property type="entry name" value="LPSBIOSNTHSS"/>
</dbReference>
<dbReference type="InterPro" id="IPR001980">
    <property type="entry name" value="PPAT"/>
</dbReference>
<keyword evidence="8" id="KW-0460">Magnesium</keyword>
<evidence type="ECO:0000259" key="11">
    <source>
        <dbReference type="Pfam" id="PF01467"/>
    </source>
</evidence>
<evidence type="ECO:0000256" key="4">
    <source>
        <dbReference type="ARBA" id="ARBA00022679"/>
    </source>
</evidence>
<dbReference type="GO" id="GO:0015937">
    <property type="term" value="P:coenzyme A biosynthetic process"/>
    <property type="evidence" value="ECO:0007669"/>
    <property type="project" value="UniProtKB-KW"/>
</dbReference>
<evidence type="ECO:0000256" key="9">
    <source>
        <dbReference type="ARBA" id="ARBA00022993"/>
    </source>
</evidence>
<dbReference type="GO" id="GO:0004595">
    <property type="term" value="F:pantetheine-phosphate adenylyltransferase activity"/>
    <property type="evidence" value="ECO:0007669"/>
    <property type="project" value="UniProtKB-EC"/>
</dbReference>